<dbReference type="PANTHER" id="PTHR47843:SF7">
    <property type="entry name" value="BTB DOMAIN-CONTAINING PROTEIN"/>
    <property type="match status" value="1"/>
</dbReference>
<dbReference type="SUPFAM" id="SSF54695">
    <property type="entry name" value="POZ domain"/>
    <property type="match status" value="1"/>
</dbReference>
<dbReference type="AlphaFoldDB" id="A0A4Z1JE06"/>
<feature type="compositionally biased region" description="Polar residues" evidence="1">
    <location>
        <begin position="122"/>
        <end position="142"/>
    </location>
</feature>
<feature type="domain" description="BTB" evidence="2">
    <location>
        <begin position="45"/>
        <end position="112"/>
    </location>
</feature>
<accession>A0A4Z1JE06</accession>
<dbReference type="OrthoDB" id="6359816at2759"/>
<evidence type="ECO:0000313" key="4">
    <source>
        <dbReference type="Proteomes" id="UP000297452"/>
    </source>
</evidence>
<feature type="region of interest" description="Disordered" evidence="1">
    <location>
        <begin position="118"/>
        <end position="142"/>
    </location>
</feature>
<dbReference type="EMBL" id="PQXJ01000008">
    <property type="protein sequence ID" value="TGO69642.1"/>
    <property type="molecule type" value="Genomic_DNA"/>
</dbReference>
<evidence type="ECO:0000256" key="1">
    <source>
        <dbReference type="SAM" id="MobiDB-lite"/>
    </source>
</evidence>
<comment type="caution">
    <text evidence="3">The sequence shown here is derived from an EMBL/GenBank/DDBJ whole genome shotgun (WGS) entry which is preliminary data.</text>
</comment>
<dbReference type="InterPro" id="IPR000210">
    <property type="entry name" value="BTB/POZ_dom"/>
</dbReference>
<dbReference type="Pfam" id="PF00651">
    <property type="entry name" value="BTB"/>
    <property type="match status" value="1"/>
</dbReference>
<dbReference type="Proteomes" id="UP000297452">
    <property type="component" value="Unassembled WGS sequence"/>
</dbReference>
<dbReference type="PROSITE" id="PS50097">
    <property type="entry name" value="BTB"/>
    <property type="match status" value="1"/>
</dbReference>
<sequence>MDLPKTTNQPSAENLSSSESIFLNTIIKQPNPHFISQLYTTGKYTDLIIRCQGKEFKVHRAIICSQSKPLAAAIDHGFKEATDGVFDFDEDETEIVEYMIRYLYDGLYSVSKQQKHPDTATWGGNATSVKPDGTSLTGESASESDAGFYFTTRYSRAPANGATSGLEKLFGSASSATQKLFPSSSGASIFGPPQAPRDSGRNMFSYVPQSGEKPSLFSLYRDVSPHASPAPASQNLFRPVSPSRLTSNLFGPAVPVNTPAIGNLFGPNVSANDLTTATTSPVQNLFGGPTENTSGNTIDAAKTPIQLSQGKFNWSGRGSLFGRSATYGQSSENIELQAKDLIKHAKVYIMAEKYDIQPLKRLARQRYSFVADNYWNSCYFVQSIELIFDGTPDISEGDDLRKAVLEVASRREVISVSQFFSGARGQSVMNQHQIANAEAQCAIYQSKEYHDIELKCKDSIIFAHSAILLPRAAILTNREDERWSVTESNLRRFDMSDQHSFVVNAALSYIYTSGYNDDPSGTSSNLNMLPRIPPLPHQPLHFFAPAQNLDDSRLVFNTELYIFSRKYKIEMLERLAAEKLRNVAYLPSPPLFNSNTDVLERRPAFVAAGSLLCDNMPDLVDRKTDELWRNMKMISFTNYMILKDARWKDEEEKRIFWEREDFVTELVETGWHMHLDLSMRLRNMG</sequence>
<dbReference type="CDD" id="cd18186">
    <property type="entry name" value="BTB_POZ_ZBTB_KLHL-like"/>
    <property type="match status" value="1"/>
</dbReference>
<keyword evidence="4" id="KW-1185">Reference proteome</keyword>
<protein>
    <recommendedName>
        <fullName evidence="2">BTB domain-containing protein</fullName>
    </recommendedName>
</protein>
<dbReference type="InterPro" id="IPR011333">
    <property type="entry name" value="SKP1/BTB/POZ_sf"/>
</dbReference>
<proteinExistence type="predicted"/>
<evidence type="ECO:0000259" key="2">
    <source>
        <dbReference type="PROSITE" id="PS50097"/>
    </source>
</evidence>
<organism evidence="3 4">
    <name type="scientific">Botryotinia narcissicola</name>
    <dbReference type="NCBI Taxonomy" id="278944"/>
    <lineage>
        <taxon>Eukaryota</taxon>
        <taxon>Fungi</taxon>
        <taxon>Dikarya</taxon>
        <taxon>Ascomycota</taxon>
        <taxon>Pezizomycotina</taxon>
        <taxon>Leotiomycetes</taxon>
        <taxon>Helotiales</taxon>
        <taxon>Sclerotiniaceae</taxon>
        <taxon>Botryotinia</taxon>
    </lineage>
</organism>
<gene>
    <name evidence="3" type="ORF">BOTNAR_0008g00070</name>
</gene>
<reference evidence="3 4" key="1">
    <citation type="submission" date="2017-12" db="EMBL/GenBank/DDBJ databases">
        <title>Comparative genomics of Botrytis spp.</title>
        <authorList>
            <person name="Valero-Jimenez C.A."/>
            <person name="Tapia P."/>
            <person name="Veloso J."/>
            <person name="Silva-Moreno E."/>
            <person name="Staats M."/>
            <person name="Valdes J.H."/>
            <person name="Van Kan J.A.L."/>
        </authorList>
    </citation>
    <scope>NUCLEOTIDE SEQUENCE [LARGE SCALE GENOMIC DNA]</scope>
    <source>
        <strain evidence="3 4">MUCL2120</strain>
    </source>
</reference>
<dbReference type="Gene3D" id="3.30.710.10">
    <property type="entry name" value="Potassium Channel Kv1.1, Chain A"/>
    <property type="match status" value="2"/>
</dbReference>
<name>A0A4Z1JE06_9HELO</name>
<dbReference type="PANTHER" id="PTHR47843">
    <property type="entry name" value="BTB DOMAIN-CONTAINING PROTEIN-RELATED"/>
    <property type="match status" value="1"/>
</dbReference>
<dbReference type="STRING" id="278944.A0A4Z1JE06"/>
<evidence type="ECO:0000313" key="3">
    <source>
        <dbReference type="EMBL" id="TGO69642.1"/>
    </source>
</evidence>